<keyword evidence="2" id="KW-1185">Reference proteome</keyword>
<dbReference type="EMBL" id="JAAXLA010000018">
    <property type="protein sequence ID" value="NMH98069.1"/>
    <property type="molecule type" value="Genomic_DNA"/>
</dbReference>
<organism evidence="1 2">
    <name type="scientific">Pseudonocardia acidicola</name>
    <dbReference type="NCBI Taxonomy" id="2724939"/>
    <lineage>
        <taxon>Bacteria</taxon>
        <taxon>Bacillati</taxon>
        <taxon>Actinomycetota</taxon>
        <taxon>Actinomycetes</taxon>
        <taxon>Pseudonocardiales</taxon>
        <taxon>Pseudonocardiaceae</taxon>
        <taxon>Pseudonocardia</taxon>
    </lineage>
</organism>
<protein>
    <submittedName>
        <fullName evidence="1">Alkaline phosphatase family protein</fullName>
    </submittedName>
</protein>
<accession>A0ABX1SAX0</accession>
<dbReference type="Gene3D" id="3.40.720.10">
    <property type="entry name" value="Alkaline Phosphatase, subunit A"/>
    <property type="match status" value="1"/>
</dbReference>
<dbReference type="Proteomes" id="UP000820669">
    <property type="component" value="Unassembled WGS sequence"/>
</dbReference>
<sequence length="384" mass="40301">MPDDGPVVPRYGLRSLAEVLPALLTALGVPGPAAGPPLPPVRAAGLLLIDGLGTDLLVRHATDAPFLAGLPDAGPLTVGFPSSTSVSLATLGTGLPPGEHGIVGISFRAEDDELLNSLRWVAYGRPQPADLRDRLPPERIQPMPTALERAAAHGVDVAVVAPRDQRASGLTRAALRGGRFQGVHALGDLAADVIGALTGPGRRLCYGYHADLDTLGHVYGPGSLPWRLQLRQIDQLAATIAGHLPSDALLAVTGDHGMVQVTRPYDADTDDALRLGVRHLGGDPRSRHVYAHDGAAPEVLAAWRETLGGDAWVVSREQAVADGWFGPLAPHVQHRIGDVVVALRGTAAVIRSVTEPGMSRLPGQHGSLSREEQFVPLLLAHTPQ</sequence>
<dbReference type="InterPro" id="IPR002591">
    <property type="entry name" value="Phosphodiest/P_Trfase"/>
</dbReference>
<name>A0ABX1SAX0_9PSEU</name>
<dbReference type="InterPro" id="IPR017850">
    <property type="entry name" value="Alkaline_phosphatase_core_sf"/>
</dbReference>
<reference evidence="1 2" key="1">
    <citation type="submission" date="2020-04" db="EMBL/GenBank/DDBJ databases">
        <authorList>
            <person name="Klaysubun C."/>
            <person name="Duangmal K."/>
            <person name="Lipun K."/>
        </authorList>
    </citation>
    <scope>NUCLEOTIDE SEQUENCE [LARGE SCALE GENOMIC DNA]</scope>
    <source>
        <strain evidence="1 2">K10HN5</strain>
    </source>
</reference>
<dbReference type="Pfam" id="PF01663">
    <property type="entry name" value="Phosphodiest"/>
    <property type="match status" value="1"/>
</dbReference>
<evidence type="ECO:0000313" key="2">
    <source>
        <dbReference type="Proteomes" id="UP000820669"/>
    </source>
</evidence>
<gene>
    <name evidence="1" type="ORF">HF526_12210</name>
</gene>
<proteinExistence type="predicted"/>
<evidence type="ECO:0000313" key="1">
    <source>
        <dbReference type="EMBL" id="NMH98069.1"/>
    </source>
</evidence>
<comment type="caution">
    <text evidence="1">The sequence shown here is derived from an EMBL/GenBank/DDBJ whole genome shotgun (WGS) entry which is preliminary data.</text>
</comment>
<dbReference type="SUPFAM" id="SSF53649">
    <property type="entry name" value="Alkaline phosphatase-like"/>
    <property type="match status" value="1"/>
</dbReference>